<sequence length="155" mass="18138">MKRFATYYPYEQKLVIEGHHKLIQKETKNRQSFVDSRFMFAHLAKEIGKKVVLVWFGVVVVGLLIPTSKLFLHPVFMTIENAYYHAIDWLYYDVGQHIHNLSSMKMSSSHYTVSIDAHQTQSSPIAKDGHFILEKIDGKMKHHFEGVKDFLERNK</sequence>
<evidence type="ECO:0000313" key="3">
    <source>
        <dbReference type="Proteomes" id="UP000094580"/>
    </source>
</evidence>
<dbReference type="RefSeq" id="WP_069033051.1">
    <property type="nucleotide sequence ID" value="NZ_MDKC01000006.1"/>
</dbReference>
<dbReference type="EMBL" id="MDKC01000006">
    <property type="protein sequence ID" value="ODG92621.1"/>
    <property type="molecule type" value="Genomic_DNA"/>
</dbReference>
<evidence type="ECO:0000256" key="1">
    <source>
        <dbReference type="SAM" id="Phobius"/>
    </source>
</evidence>
<keyword evidence="3" id="KW-1185">Reference proteome</keyword>
<reference evidence="2 3" key="1">
    <citation type="submission" date="2016-07" db="EMBL/GenBank/DDBJ databases">
        <authorList>
            <person name="Townsley L."/>
            <person name="Shank E.A."/>
        </authorList>
    </citation>
    <scope>NUCLEOTIDE SEQUENCE [LARGE SCALE GENOMIC DNA]</scope>
    <source>
        <strain evidence="2 3">CH01</strain>
    </source>
</reference>
<organism evidence="2 3">
    <name type="scientific">Gottfriedia luciferensis</name>
    <dbReference type="NCBI Taxonomy" id="178774"/>
    <lineage>
        <taxon>Bacteria</taxon>
        <taxon>Bacillati</taxon>
        <taxon>Bacillota</taxon>
        <taxon>Bacilli</taxon>
        <taxon>Bacillales</taxon>
        <taxon>Bacillaceae</taxon>
        <taxon>Gottfriedia</taxon>
    </lineage>
</organism>
<protein>
    <submittedName>
        <fullName evidence="2">Uncharacterized protein</fullName>
    </submittedName>
</protein>
<keyword evidence="1" id="KW-0812">Transmembrane</keyword>
<proteinExistence type="predicted"/>
<dbReference type="Proteomes" id="UP000094580">
    <property type="component" value="Unassembled WGS sequence"/>
</dbReference>
<feature type="transmembrane region" description="Helical" evidence="1">
    <location>
        <begin position="52"/>
        <end position="72"/>
    </location>
</feature>
<gene>
    <name evidence="2" type="ORF">BED47_18190</name>
</gene>
<accession>A0ABX2ZTV9</accession>
<keyword evidence="1" id="KW-0472">Membrane</keyword>
<comment type="caution">
    <text evidence="2">The sequence shown here is derived from an EMBL/GenBank/DDBJ whole genome shotgun (WGS) entry which is preliminary data.</text>
</comment>
<name>A0ABX2ZTV9_9BACI</name>
<keyword evidence="1" id="KW-1133">Transmembrane helix</keyword>
<evidence type="ECO:0000313" key="2">
    <source>
        <dbReference type="EMBL" id="ODG92621.1"/>
    </source>
</evidence>